<organism evidence="3 4">
    <name type="scientific">Lasiosphaeria hispida</name>
    <dbReference type="NCBI Taxonomy" id="260671"/>
    <lineage>
        <taxon>Eukaryota</taxon>
        <taxon>Fungi</taxon>
        <taxon>Dikarya</taxon>
        <taxon>Ascomycota</taxon>
        <taxon>Pezizomycotina</taxon>
        <taxon>Sordariomycetes</taxon>
        <taxon>Sordariomycetidae</taxon>
        <taxon>Sordariales</taxon>
        <taxon>Lasiosphaeriaceae</taxon>
        <taxon>Lasiosphaeria</taxon>
    </lineage>
</organism>
<comment type="caution">
    <text evidence="3">The sequence shown here is derived from an EMBL/GenBank/DDBJ whole genome shotgun (WGS) entry which is preliminary data.</text>
</comment>
<accession>A0AAJ0H4X7</accession>
<dbReference type="InterPro" id="IPR057229">
    <property type="entry name" value="DUF7907"/>
</dbReference>
<keyword evidence="1" id="KW-0732">Signal</keyword>
<evidence type="ECO:0000259" key="2">
    <source>
        <dbReference type="Pfam" id="PF25484"/>
    </source>
</evidence>
<evidence type="ECO:0000313" key="4">
    <source>
        <dbReference type="Proteomes" id="UP001275084"/>
    </source>
</evidence>
<dbReference type="Proteomes" id="UP001275084">
    <property type="component" value="Unassembled WGS sequence"/>
</dbReference>
<reference evidence="3" key="2">
    <citation type="submission" date="2023-06" db="EMBL/GenBank/DDBJ databases">
        <authorList>
            <consortium name="Lawrence Berkeley National Laboratory"/>
            <person name="Haridas S."/>
            <person name="Hensen N."/>
            <person name="Bonometti L."/>
            <person name="Westerberg I."/>
            <person name="Brannstrom I.O."/>
            <person name="Guillou S."/>
            <person name="Cros-Aarteil S."/>
            <person name="Calhoun S."/>
            <person name="Kuo A."/>
            <person name="Mondo S."/>
            <person name="Pangilinan J."/>
            <person name="Riley R."/>
            <person name="Labutti K."/>
            <person name="Andreopoulos B."/>
            <person name="Lipzen A."/>
            <person name="Chen C."/>
            <person name="Yanf M."/>
            <person name="Daum C."/>
            <person name="Ng V."/>
            <person name="Clum A."/>
            <person name="Steindorff A."/>
            <person name="Ohm R."/>
            <person name="Martin F."/>
            <person name="Silar P."/>
            <person name="Natvig D."/>
            <person name="Lalanne C."/>
            <person name="Gautier V."/>
            <person name="Ament-Velasquez S.L."/>
            <person name="Kruys A."/>
            <person name="Hutchinson M.I."/>
            <person name="Powell A.J."/>
            <person name="Barry K."/>
            <person name="Miller A.N."/>
            <person name="Grigoriev I.V."/>
            <person name="Debuchy R."/>
            <person name="Gladieux P."/>
            <person name="Thoren M.H."/>
            <person name="Johannesson H."/>
        </authorList>
    </citation>
    <scope>NUCLEOTIDE SEQUENCE</scope>
    <source>
        <strain evidence="3">CBS 955.72</strain>
    </source>
</reference>
<reference evidence="3" key="1">
    <citation type="journal article" date="2023" name="Mol. Phylogenet. Evol.">
        <title>Genome-scale phylogeny and comparative genomics of the fungal order Sordariales.</title>
        <authorList>
            <person name="Hensen N."/>
            <person name="Bonometti L."/>
            <person name="Westerberg I."/>
            <person name="Brannstrom I.O."/>
            <person name="Guillou S."/>
            <person name="Cros-Aarteil S."/>
            <person name="Calhoun S."/>
            <person name="Haridas S."/>
            <person name="Kuo A."/>
            <person name="Mondo S."/>
            <person name="Pangilinan J."/>
            <person name="Riley R."/>
            <person name="LaButti K."/>
            <person name="Andreopoulos B."/>
            <person name="Lipzen A."/>
            <person name="Chen C."/>
            <person name="Yan M."/>
            <person name="Daum C."/>
            <person name="Ng V."/>
            <person name="Clum A."/>
            <person name="Steindorff A."/>
            <person name="Ohm R.A."/>
            <person name="Martin F."/>
            <person name="Silar P."/>
            <person name="Natvig D.O."/>
            <person name="Lalanne C."/>
            <person name="Gautier V."/>
            <person name="Ament-Velasquez S.L."/>
            <person name="Kruys A."/>
            <person name="Hutchinson M.I."/>
            <person name="Powell A.J."/>
            <person name="Barry K."/>
            <person name="Miller A.N."/>
            <person name="Grigoriev I.V."/>
            <person name="Debuchy R."/>
            <person name="Gladieux P."/>
            <person name="Hiltunen Thoren M."/>
            <person name="Johannesson H."/>
        </authorList>
    </citation>
    <scope>NUCLEOTIDE SEQUENCE</scope>
    <source>
        <strain evidence="3">CBS 955.72</strain>
    </source>
</reference>
<keyword evidence="4" id="KW-1185">Reference proteome</keyword>
<feature type="signal peptide" evidence="1">
    <location>
        <begin position="1"/>
        <end position="18"/>
    </location>
</feature>
<dbReference type="Pfam" id="PF25484">
    <property type="entry name" value="DUF7907"/>
    <property type="match status" value="1"/>
</dbReference>
<dbReference type="EMBL" id="JAUIQD010000009">
    <property type="protein sequence ID" value="KAK3339666.1"/>
    <property type="molecule type" value="Genomic_DNA"/>
</dbReference>
<evidence type="ECO:0000313" key="3">
    <source>
        <dbReference type="EMBL" id="KAK3339666.1"/>
    </source>
</evidence>
<sequence length="236" mass="25077">MLLLFLLSASLGLTSVTAADEGCIPRNSASFGFRLVVNVTDPSKDLSPSINGLFLHLAHIGPAQNRAYAAATPGPIFYQNGTSNTPSLTNLLTDGGSPPFPEGMSYQQEQTDANGAGIYVNAGSGAQATKLTRLSAPYSYLTILAEVTGSAFIGCTATIPYYGNSTYFPVINWVMTTRNATGTHLVIPEGCVPINLVPQCAALEALPPDARSSHEFAQEVRCYDNVGGIDWSRYQY</sequence>
<gene>
    <name evidence="3" type="ORF">B0T25DRAFT_594449</name>
</gene>
<protein>
    <recommendedName>
        <fullName evidence="2">DUF7907 domain-containing protein</fullName>
    </recommendedName>
</protein>
<proteinExistence type="predicted"/>
<dbReference type="AlphaFoldDB" id="A0AAJ0H4X7"/>
<feature type="domain" description="DUF7907" evidence="2">
    <location>
        <begin position="32"/>
        <end position="200"/>
    </location>
</feature>
<evidence type="ECO:0000256" key="1">
    <source>
        <dbReference type="SAM" id="SignalP"/>
    </source>
</evidence>
<name>A0AAJ0H4X7_9PEZI</name>
<feature type="chain" id="PRO_5042570288" description="DUF7907 domain-containing protein" evidence="1">
    <location>
        <begin position="19"/>
        <end position="236"/>
    </location>
</feature>